<reference evidence="2 3" key="1">
    <citation type="journal article" date="2013" name="Genome Announc.">
        <title>Complete Genome Sequence of Wohlfahrtiimonas chitiniclastica Strain SH04, Isolated from Chrysomya megacephala Collected from Pudong International Airport in China.</title>
        <authorList>
            <person name="Cao X.M."/>
            <person name="Chen T."/>
            <person name="Xu L.Z."/>
            <person name="Yao L.S."/>
            <person name="Qi J."/>
            <person name="Zhang X.L."/>
            <person name="Yan Q.L."/>
            <person name="Deng Y.H."/>
            <person name="Guo T.Y."/>
            <person name="Wang J."/>
            <person name="Hu K.X."/>
            <person name="Xu B.L."/>
        </authorList>
    </citation>
    <scope>NUCLEOTIDE SEQUENCE [LARGE SCALE GENOMIC DNA]</scope>
    <source>
        <strain evidence="2 3">SH04</strain>
    </source>
</reference>
<feature type="transmembrane region" description="Helical" evidence="1">
    <location>
        <begin position="6"/>
        <end position="30"/>
    </location>
</feature>
<organism evidence="2 3">
    <name type="scientific">Wohlfahrtiimonas chitiniclastica SH04</name>
    <dbReference type="NCBI Taxonomy" id="1261130"/>
    <lineage>
        <taxon>Bacteria</taxon>
        <taxon>Pseudomonadati</taxon>
        <taxon>Pseudomonadota</taxon>
        <taxon>Gammaproteobacteria</taxon>
        <taxon>Cardiobacteriales</taxon>
        <taxon>Ignatzschineriaceae</taxon>
        <taxon>Wohlfahrtiimonas</taxon>
    </lineage>
</organism>
<dbReference type="AlphaFoldDB" id="L8XX59"/>
<evidence type="ECO:0000313" key="3">
    <source>
        <dbReference type="Proteomes" id="UP000011617"/>
    </source>
</evidence>
<evidence type="ECO:0000256" key="1">
    <source>
        <dbReference type="SAM" id="Phobius"/>
    </source>
</evidence>
<proteinExistence type="predicted"/>
<evidence type="ECO:0000313" key="2">
    <source>
        <dbReference type="EMBL" id="ELV07399.1"/>
    </source>
</evidence>
<keyword evidence="1" id="KW-0812">Transmembrane</keyword>
<sequence length="60" mass="6622">MIVIWIIALLLAIPTFGISLVGAFIINVYLNTQKEKNFNTAIAVGLTLFSLESVSKYNSF</sequence>
<keyword evidence="1" id="KW-0472">Membrane</keyword>
<comment type="caution">
    <text evidence="2">The sequence shown here is derived from an EMBL/GenBank/DDBJ whole genome shotgun (WGS) entry which is preliminary data.</text>
</comment>
<keyword evidence="3" id="KW-1185">Reference proteome</keyword>
<protein>
    <submittedName>
        <fullName evidence="2">Uncharacterized protein</fullName>
    </submittedName>
</protein>
<keyword evidence="1" id="KW-1133">Transmembrane helix</keyword>
<dbReference type="HOGENOM" id="CLU_2940702_0_0_6"/>
<name>L8XX59_9GAMM</name>
<dbReference type="EMBL" id="AOBV01000013">
    <property type="protein sequence ID" value="ELV07399.1"/>
    <property type="molecule type" value="Genomic_DNA"/>
</dbReference>
<gene>
    <name evidence="2" type="ORF">F387_01819</name>
</gene>
<dbReference type="Proteomes" id="UP000011617">
    <property type="component" value="Unassembled WGS sequence"/>
</dbReference>
<accession>L8XX59</accession>